<evidence type="ECO:0008006" key="5">
    <source>
        <dbReference type="Google" id="ProtNLM"/>
    </source>
</evidence>
<reference evidence="2" key="1">
    <citation type="journal article" date="2014" name="Antimicrob. Agents Chemother.">
        <title>Molecular Survey of the Dissemination of Two blaKPC-Harboring IncFIA Plasmids in New Jersey and New York Hospitals.</title>
        <authorList>
            <person name="Chen L."/>
            <person name="Chavda K.D."/>
            <person name="Melano R.G."/>
            <person name="Hong T."/>
            <person name="Rojtman A.D."/>
            <person name="Jacobs M.R."/>
            <person name="Bonomo R.A."/>
            <person name="Kreiswirth B.N."/>
        </authorList>
    </citation>
    <scope>NUCLEOTIDE SEQUENCE</scope>
    <source>
        <strain evidence="2">BK30661</strain>
        <strain evidence="3">BK30683</strain>
        <plasmid evidence="2">pBK30661</plasmid>
        <plasmid evidence="3">pBK30683</plasmid>
    </source>
</reference>
<dbReference type="AlphaFoldDB" id="W8QSN3"/>
<reference evidence="4" key="2">
    <citation type="submission" date="2014-04" db="EMBL/GenBank/DDBJ databases">
        <title>Complete sequencing and comparative analyses of KPC-3 plasmids.</title>
        <authorList>
            <person name="Chen Y.-T."/>
            <person name="Lin A.-C."/>
            <person name="Siu K."/>
        </authorList>
    </citation>
    <scope>NUCLEOTIDE SEQUENCE</scope>
    <source>
        <strain evidence="4">NJ HT1872</strain>
        <plasmid evidence="4">pUSKPC3</plasmid>
    </source>
</reference>
<dbReference type="PROSITE" id="PS51318">
    <property type="entry name" value="TAT"/>
    <property type="match status" value="1"/>
</dbReference>
<name>W8QSN3_KLEPN</name>
<dbReference type="EMBL" id="KF954760">
    <property type="protein sequence ID" value="AHL68167.1"/>
    <property type="molecule type" value="Genomic_DNA"/>
</dbReference>
<feature type="chain" id="PRO_5015102325" description="Tat pathway signal sequence" evidence="1">
    <location>
        <begin position="27"/>
        <end position="267"/>
    </location>
</feature>
<keyword evidence="2" id="KW-0614">Plasmid</keyword>
<dbReference type="EMBL" id="KF954759">
    <property type="protein sequence ID" value="AHL67999.1"/>
    <property type="molecule type" value="Genomic_DNA"/>
</dbReference>
<dbReference type="EMBL" id="KJ721789">
    <property type="protein sequence ID" value="AIT41874.1"/>
    <property type="molecule type" value="Genomic_DNA"/>
</dbReference>
<protein>
    <recommendedName>
        <fullName evidence="5">Tat pathway signal sequence</fullName>
    </recommendedName>
</protein>
<geneLocation type="plasmid" evidence="2">
    <name>pBK30661</name>
</geneLocation>
<evidence type="ECO:0000313" key="4">
    <source>
        <dbReference type="EMBL" id="AIT41874.1"/>
    </source>
</evidence>
<feature type="signal peptide" evidence="1">
    <location>
        <begin position="1"/>
        <end position="26"/>
    </location>
</feature>
<organism evidence="2">
    <name type="scientific">Klebsiella pneumoniae</name>
    <dbReference type="NCBI Taxonomy" id="573"/>
    <lineage>
        <taxon>Bacteria</taxon>
        <taxon>Pseudomonadati</taxon>
        <taxon>Pseudomonadota</taxon>
        <taxon>Gammaproteobacteria</taxon>
        <taxon>Enterobacterales</taxon>
        <taxon>Enterobacteriaceae</taxon>
        <taxon>Klebsiella/Raoultella group</taxon>
        <taxon>Klebsiella</taxon>
        <taxon>Klebsiella pneumoniae complex</taxon>
    </lineage>
</organism>
<evidence type="ECO:0000256" key="1">
    <source>
        <dbReference type="SAM" id="SignalP"/>
    </source>
</evidence>
<dbReference type="RefSeq" id="WP_032072082.1">
    <property type="nucleotide sequence ID" value="NC_025131.1"/>
</dbReference>
<evidence type="ECO:0000313" key="3">
    <source>
        <dbReference type="EMBL" id="AHL68167.1"/>
    </source>
</evidence>
<proteinExistence type="predicted"/>
<accession>W8QSN3</accession>
<geneLocation type="plasmid" evidence="3">
    <name>pBK30683</name>
</geneLocation>
<evidence type="ECO:0000313" key="2">
    <source>
        <dbReference type="EMBL" id="AHL67999.1"/>
    </source>
</evidence>
<dbReference type="InterPro" id="IPR006311">
    <property type="entry name" value="TAT_signal"/>
</dbReference>
<geneLocation type="plasmid" evidence="4">
    <name>pUSKPC3</name>
</geneLocation>
<sequence>MLTRRHFLTTTGALLMTTLLPGETLAASLAEKVSETWQKINTRRNQQEAITPGWVLQSLGLKPGSTELRRAIFELVRRIPYQLGAWNGESMSLFQQGFGDCRHKAAAAERLLTDGGITAKRKLVRFDWADLPVPADILAILPQTQGFHDTVAFELQGKTYLFDATWDMALRGAGFPVMPSWDGNSDTWPVTSRMSTQQTVLMPQPGQDIYSTNQMSWPQREKTMAFNQALNNWLEVIRANRDDWCTIIHSDIEATRLSLKTCLGQLS</sequence>
<keyword evidence="1" id="KW-0732">Signal</keyword>